<dbReference type="Proteomes" id="UP000432727">
    <property type="component" value="Unassembled WGS sequence"/>
</dbReference>
<evidence type="ECO:0000313" key="2">
    <source>
        <dbReference type="Proteomes" id="UP000432727"/>
    </source>
</evidence>
<accession>A0A6I4TMA7</accession>
<dbReference type="InterPro" id="IPR008949">
    <property type="entry name" value="Isoprenoid_synthase_dom_sf"/>
</dbReference>
<evidence type="ECO:0008006" key="3">
    <source>
        <dbReference type="Google" id="ProtNLM"/>
    </source>
</evidence>
<dbReference type="AlphaFoldDB" id="A0A6I4TMA7"/>
<comment type="caution">
    <text evidence="1">The sequence shown here is derived from an EMBL/GenBank/DDBJ whole genome shotgun (WGS) entry which is preliminary data.</text>
</comment>
<dbReference type="EMBL" id="WTYI01000001">
    <property type="protein sequence ID" value="MXO95688.1"/>
    <property type="molecule type" value="Genomic_DNA"/>
</dbReference>
<keyword evidence="2" id="KW-1185">Reference proteome</keyword>
<dbReference type="OrthoDB" id="9814909at2"/>
<name>A0A6I4TMA7_9SPHN</name>
<evidence type="ECO:0000313" key="1">
    <source>
        <dbReference type="EMBL" id="MXO95688.1"/>
    </source>
</evidence>
<reference evidence="1 2" key="1">
    <citation type="submission" date="2019-12" db="EMBL/GenBank/DDBJ databases">
        <title>Genomic-based taxomic classification of the family Erythrobacteraceae.</title>
        <authorList>
            <person name="Xu L."/>
        </authorList>
    </citation>
    <scope>NUCLEOTIDE SEQUENCE [LARGE SCALE GENOMIC DNA]</scope>
    <source>
        <strain evidence="1 2">JCM 12189</strain>
    </source>
</reference>
<dbReference type="RefSeq" id="WP_160594924.1">
    <property type="nucleotide sequence ID" value="NZ_WTYI01000001.1"/>
</dbReference>
<organism evidence="1 2">
    <name type="scientific">Qipengyuania aquimaris</name>
    <dbReference type="NCBI Taxonomy" id="255984"/>
    <lineage>
        <taxon>Bacteria</taxon>
        <taxon>Pseudomonadati</taxon>
        <taxon>Pseudomonadota</taxon>
        <taxon>Alphaproteobacteria</taxon>
        <taxon>Sphingomonadales</taxon>
        <taxon>Erythrobacteraceae</taxon>
        <taxon>Qipengyuania</taxon>
    </lineage>
</organism>
<proteinExistence type="predicted"/>
<dbReference type="SUPFAM" id="SSF48576">
    <property type="entry name" value="Terpenoid synthases"/>
    <property type="match status" value="1"/>
</dbReference>
<sequence>MVETAQTHQQELAEEVQLALAYARPADRPLFRSMFELDRRLAGVVATSSETVIGQMRLAWWRDLLAKPAIERPMGEPLVKTVSDAWGEHARALETLVDGWEALLVAEALDHETLRQFCEGRASAWSAAVRGFGFADTEQQKARRAGYRWALADLAAHLSDEDERHLVLAHADTIAPMKAMHRRVRPLAILSGLSKRSLSLGGKPLLEGRAAALLALRIGISGR</sequence>
<protein>
    <recommendedName>
        <fullName evidence="3">Phytoene synthase</fullName>
    </recommendedName>
</protein>
<gene>
    <name evidence="1" type="ORF">GRI34_04540</name>
</gene>